<dbReference type="GO" id="GO:0005506">
    <property type="term" value="F:iron ion binding"/>
    <property type="evidence" value="ECO:0007669"/>
    <property type="project" value="InterPro"/>
</dbReference>
<protein>
    <submittedName>
        <fullName evidence="3">Cytochrome P450</fullName>
    </submittedName>
</protein>
<keyword evidence="4" id="KW-1185">Reference proteome</keyword>
<comment type="caution">
    <text evidence="3">The sequence shown here is derived from an EMBL/GenBank/DDBJ whole genome shotgun (WGS) entry which is preliminary data.</text>
</comment>
<dbReference type="PRINTS" id="PR00359">
    <property type="entry name" value="BP450"/>
</dbReference>
<dbReference type="GO" id="GO:0016740">
    <property type="term" value="F:transferase activity"/>
    <property type="evidence" value="ECO:0007669"/>
    <property type="project" value="InterPro"/>
</dbReference>
<dbReference type="SMART" id="SM00827">
    <property type="entry name" value="PKS_AT"/>
    <property type="match status" value="1"/>
</dbReference>
<dbReference type="GO" id="GO:0020037">
    <property type="term" value="F:heme binding"/>
    <property type="evidence" value="ECO:0007669"/>
    <property type="project" value="InterPro"/>
</dbReference>
<sequence length="754" mass="82100">MRHYIRPLLARYAPASLKRLARRGQQQLRQLRHGRPVPPCLFVFGGRPAPWPELGRELYAREPAFRATVDACEQFTTQELAGPSLRAHFTGAAGPDFFADEPRLLHASVVLQLALVDMWRARGVQPDAALGISLGEIAAVYACGGLSLPDALRVSASCYALGQRTTPTHGVLLVQGSEAALAELTPASPVELTLLLVRDAASLLVLCRFDELAQGQAYLSAHGLPSQVVSDQPIRPYHTLLPAHLAAMRRPLAELQPLPLARPCYLTTRGSRVAAGTVLSAEYWLAVFQHAVQLPGTLASALTDGHQLLLPMGSHPFPFYSSEELTARLGAAQLLPALQAGQSEWAVVEANLAQLQRQRVVGAAGAPRRELTYAEFTAQFRLLDPGFTNDLTPGFAYLRRQGPLHFLAAENSWLVVDADLINEVLREPLVYSSSPNGPIDALLSGADPPLHTDIRGLIQPYFSPKKLGALAEFANDGITGLGATLLARGAFDFVNDFALPLTQEMSGELLGLSAAERQELSSRLPSHLYQFEYFNVLTTFFQECFEQRQPAAEPLLLDQLVTHWRAGRFSLTDAVDLAKTVWLAGLTTTSMLMSSAAYHLLARPEVAEQLRADPALVPAFVEEILRLESPLHTFPRRTTQPVTLGGQALPAEALVLCCVAAANRDPARFPEPEVLNLQRKPTRHLAFGGGVHACIGAHLARLQARLMVQWLLAQGPHLRLADARALPEYLPSQILRVLHRLPLLASPVPAAPHD</sequence>
<dbReference type="EMBL" id="RXOF01000001">
    <property type="protein sequence ID" value="RTQ53279.1"/>
    <property type="molecule type" value="Genomic_DNA"/>
</dbReference>
<proteinExistence type="inferred from homology"/>
<dbReference type="OrthoDB" id="9801155at2"/>
<accession>A0A3S0JDA6</accession>
<evidence type="ECO:0000313" key="3">
    <source>
        <dbReference type="EMBL" id="RTQ53279.1"/>
    </source>
</evidence>
<dbReference type="Gene3D" id="3.40.366.10">
    <property type="entry name" value="Malonyl-Coenzyme A Acyl Carrier Protein, domain 2"/>
    <property type="match status" value="1"/>
</dbReference>
<reference evidence="3 4" key="1">
    <citation type="submission" date="2018-12" db="EMBL/GenBank/DDBJ databases">
        <title>Hymenobacter gummosus sp. nov., isolated from a spring.</title>
        <authorList>
            <person name="Nie L."/>
        </authorList>
    </citation>
    <scope>NUCLEOTIDE SEQUENCE [LARGE SCALE GENOMIC DNA]</scope>
    <source>
        <strain evidence="3 4">KCTC 52166</strain>
    </source>
</reference>
<dbReference type="InterPro" id="IPR001227">
    <property type="entry name" value="Ac_transferase_dom_sf"/>
</dbReference>
<dbReference type="GO" id="GO:0004497">
    <property type="term" value="F:monooxygenase activity"/>
    <property type="evidence" value="ECO:0007669"/>
    <property type="project" value="InterPro"/>
</dbReference>
<dbReference type="RefSeq" id="WP_126691205.1">
    <property type="nucleotide sequence ID" value="NZ_RXOF01000001.1"/>
</dbReference>
<evidence type="ECO:0000313" key="4">
    <source>
        <dbReference type="Proteomes" id="UP000282184"/>
    </source>
</evidence>
<dbReference type="Gene3D" id="1.10.630.10">
    <property type="entry name" value="Cytochrome P450"/>
    <property type="match status" value="1"/>
</dbReference>
<dbReference type="InterPro" id="IPR016035">
    <property type="entry name" value="Acyl_Trfase/lysoPLipase"/>
</dbReference>
<name>A0A3S0JDA6_9BACT</name>
<dbReference type="PRINTS" id="PR00385">
    <property type="entry name" value="P450"/>
</dbReference>
<dbReference type="PANTHER" id="PTHR46696:SF6">
    <property type="entry name" value="P450, PUTATIVE (EUROFUNG)-RELATED"/>
    <property type="match status" value="1"/>
</dbReference>
<evidence type="ECO:0000256" key="1">
    <source>
        <dbReference type="ARBA" id="ARBA00010617"/>
    </source>
</evidence>
<dbReference type="SUPFAM" id="SSF48264">
    <property type="entry name" value="Cytochrome P450"/>
    <property type="match status" value="1"/>
</dbReference>
<organism evidence="3 4">
    <name type="scientific">Hymenobacter gummosus</name>
    <dbReference type="NCBI Taxonomy" id="1776032"/>
    <lineage>
        <taxon>Bacteria</taxon>
        <taxon>Pseudomonadati</taxon>
        <taxon>Bacteroidota</taxon>
        <taxon>Cytophagia</taxon>
        <taxon>Cytophagales</taxon>
        <taxon>Hymenobacteraceae</taxon>
        <taxon>Hymenobacter</taxon>
    </lineage>
</organism>
<dbReference type="PANTHER" id="PTHR46696">
    <property type="entry name" value="P450, PUTATIVE (EUROFUNG)-RELATED"/>
    <property type="match status" value="1"/>
</dbReference>
<dbReference type="GO" id="GO:0016705">
    <property type="term" value="F:oxidoreductase activity, acting on paired donors, with incorporation or reduction of molecular oxygen"/>
    <property type="evidence" value="ECO:0007669"/>
    <property type="project" value="InterPro"/>
</dbReference>
<dbReference type="InterPro" id="IPR014043">
    <property type="entry name" value="Acyl_transferase_dom"/>
</dbReference>
<dbReference type="InterPro" id="IPR001128">
    <property type="entry name" value="Cyt_P450"/>
</dbReference>
<gene>
    <name evidence="3" type="ORF">EJV47_00645</name>
</gene>
<dbReference type="InterPro" id="IPR036396">
    <property type="entry name" value="Cyt_P450_sf"/>
</dbReference>
<dbReference type="InterPro" id="IPR002397">
    <property type="entry name" value="Cyt_P450_B"/>
</dbReference>
<dbReference type="Gene3D" id="3.30.70.250">
    <property type="entry name" value="Malonyl-CoA ACP transacylase, ACP-binding"/>
    <property type="match status" value="1"/>
</dbReference>
<dbReference type="Pfam" id="PF00698">
    <property type="entry name" value="Acyl_transf_1"/>
    <property type="match status" value="1"/>
</dbReference>
<dbReference type="SUPFAM" id="SSF52151">
    <property type="entry name" value="FabD/lysophospholipase-like"/>
    <property type="match status" value="1"/>
</dbReference>
<feature type="domain" description="Malonyl-CoA:ACP transacylase (MAT)" evidence="2">
    <location>
        <begin position="43"/>
        <end position="342"/>
    </location>
</feature>
<evidence type="ECO:0000259" key="2">
    <source>
        <dbReference type="SMART" id="SM00827"/>
    </source>
</evidence>
<dbReference type="Proteomes" id="UP000282184">
    <property type="component" value="Unassembled WGS sequence"/>
</dbReference>
<comment type="similarity">
    <text evidence="1">Belongs to the cytochrome P450 family.</text>
</comment>
<dbReference type="Pfam" id="PF00067">
    <property type="entry name" value="p450"/>
    <property type="match status" value="1"/>
</dbReference>
<dbReference type="PROSITE" id="PS00086">
    <property type="entry name" value="CYTOCHROME_P450"/>
    <property type="match status" value="1"/>
</dbReference>
<dbReference type="AlphaFoldDB" id="A0A3S0JDA6"/>
<dbReference type="InterPro" id="IPR017972">
    <property type="entry name" value="Cyt_P450_CS"/>
</dbReference>